<feature type="binding site" evidence="2">
    <location>
        <position position="61"/>
    </location>
    <ligand>
        <name>Fe cation</name>
        <dbReference type="ChEBI" id="CHEBI:24875"/>
    </ligand>
</feature>
<accession>A0A5A9XQ08</accession>
<keyword evidence="2" id="KW-0479">Metal-binding</keyword>
<dbReference type="SUPFAM" id="SSF51182">
    <property type="entry name" value="RmlC-like cupins"/>
    <property type="match status" value="1"/>
</dbReference>
<dbReference type="RefSeq" id="WP_149306276.1">
    <property type="nucleotide sequence ID" value="NZ_SRSD01000002.1"/>
</dbReference>
<sequence>MSTRAIDKLYKSRPTIEGAGVHLKRAFGNSQVPLFDPFLMLDDFHTANPAEYLPGFPWHPHRGIETITYVLEGLVEHGDSMGNKGVIGPGDVQWMTAGSGIIHQEMPQKSPTGMMWGFQFWANLPAGQKMMAPRYRDVKAADIPEVTLDTGVRIKIVSGLVNGVQGPVRDIVIDPEMLDVSIPAGATFRHPVTAGHTAIAYVLDGEGYFDEQRDAFAYEMAGAGWMDVDRRCICGPETVVLYKREGSEVQVVAGERPVRFLFIAGKPLHEPVAWYGPIVMNTQEELRVAFEEFQNGTFIKSR</sequence>
<dbReference type="CDD" id="cd02909">
    <property type="entry name" value="cupin_pirin_N"/>
    <property type="match status" value="1"/>
</dbReference>
<evidence type="ECO:0000259" key="5">
    <source>
        <dbReference type="Pfam" id="PF05726"/>
    </source>
</evidence>
<evidence type="ECO:0000313" key="6">
    <source>
        <dbReference type="EMBL" id="KAA0894119.1"/>
    </source>
</evidence>
<evidence type="ECO:0000259" key="4">
    <source>
        <dbReference type="Pfam" id="PF02678"/>
    </source>
</evidence>
<keyword evidence="2" id="KW-0408">Iron</keyword>
<dbReference type="InterPro" id="IPR008778">
    <property type="entry name" value="Pirin_C_dom"/>
</dbReference>
<comment type="caution">
    <text evidence="6">The sequence shown here is derived from an EMBL/GenBank/DDBJ whole genome shotgun (WGS) entry which is preliminary data.</text>
</comment>
<dbReference type="CDD" id="cd02247">
    <property type="entry name" value="cupin_pirin_C"/>
    <property type="match status" value="1"/>
</dbReference>
<dbReference type="Pfam" id="PF05726">
    <property type="entry name" value="Pirin_C"/>
    <property type="match status" value="1"/>
</dbReference>
<reference evidence="6 7" key="1">
    <citation type="submission" date="2019-04" db="EMBL/GenBank/DDBJ databases">
        <title>Geobacter ruber sp. nov., ferric-reducing bacteria isolated from paddy soil.</title>
        <authorList>
            <person name="Xu Z."/>
            <person name="Masuda Y."/>
            <person name="Itoh H."/>
            <person name="Senoo K."/>
        </authorList>
    </citation>
    <scope>NUCLEOTIDE SEQUENCE [LARGE SCALE GENOMIC DNA]</scope>
    <source>
        <strain evidence="6 7">Red88</strain>
    </source>
</reference>
<evidence type="ECO:0000313" key="7">
    <source>
        <dbReference type="Proteomes" id="UP000324298"/>
    </source>
</evidence>
<proteinExistence type="inferred from homology"/>
<feature type="binding site" evidence="2">
    <location>
        <position position="103"/>
    </location>
    <ligand>
        <name>Fe cation</name>
        <dbReference type="ChEBI" id="CHEBI:24875"/>
    </ligand>
</feature>
<dbReference type="InterPro" id="IPR012093">
    <property type="entry name" value="Pirin"/>
</dbReference>
<organism evidence="6 7">
    <name type="scientific">Oryzomonas rubra</name>
    <dbReference type="NCBI Taxonomy" id="2509454"/>
    <lineage>
        <taxon>Bacteria</taxon>
        <taxon>Pseudomonadati</taxon>
        <taxon>Thermodesulfobacteriota</taxon>
        <taxon>Desulfuromonadia</taxon>
        <taxon>Geobacterales</taxon>
        <taxon>Geobacteraceae</taxon>
        <taxon>Oryzomonas</taxon>
    </lineage>
</organism>
<evidence type="ECO:0000256" key="1">
    <source>
        <dbReference type="ARBA" id="ARBA00008416"/>
    </source>
</evidence>
<dbReference type="PIRSF" id="PIRSF006232">
    <property type="entry name" value="Pirin"/>
    <property type="match status" value="1"/>
</dbReference>
<evidence type="ECO:0000256" key="3">
    <source>
        <dbReference type="RuleBase" id="RU003457"/>
    </source>
</evidence>
<dbReference type="AlphaFoldDB" id="A0A5A9XQ08"/>
<comment type="cofactor">
    <cofactor evidence="2">
        <name>Fe cation</name>
        <dbReference type="ChEBI" id="CHEBI:24875"/>
    </cofactor>
    <text evidence="2">Binds 1 Fe cation per subunit.</text>
</comment>
<dbReference type="PANTHER" id="PTHR13903">
    <property type="entry name" value="PIRIN-RELATED"/>
    <property type="match status" value="1"/>
</dbReference>
<dbReference type="GO" id="GO:0046872">
    <property type="term" value="F:metal ion binding"/>
    <property type="evidence" value="ECO:0007669"/>
    <property type="project" value="UniProtKB-KW"/>
</dbReference>
<dbReference type="Proteomes" id="UP000324298">
    <property type="component" value="Unassembled WGS sequence"/>
</dbReference>
<feature type="domain" description="Pirin N-terminal" evidence="4">
    <location>
        <begin position="21"/>
        <end position="121"/>
    </location>
</feature>
<feature type="binding site" evidence="2">
    <location>
        <position position="105"/>
    </location>
    <ligand>
        <name>Fe cation</name>
        <dbReference type="ChEBI" id="CHEBI:24875"/>
    </ligand>
</feature>
<dbReference type="InterPro" id="IPR011051">
    <property type="entry name" value="RmlC_Cupin_sf"/>
</dbReference>
<dbReference type="PANTHER" id="PTHR13903:SF8">
    <property type="entry name" value="PIRIN"/>
    <property type="match status" value="1"/>
</dbReference>
<dbReference type="OrthoDB" id="9780903at2"/>
<name>A0A5A9XQ08_9BACT</name>
<feature type="domain" description="Pirin C-terminal" evidence="5">
    <location>
        <begin position="177"/>
        <end position="298"/>
    </location>
</feature>
<dbReference type="EMBL" id="SRSD01000002">
    <property type="protein sequence ID" value="KAA0894119.1"/>
    <property type="molecule type" value="Genomic_DNA"/>
</dbReference>
<dbReference type="Gene3D" id="2.60.120.10">
    <property type="entry name" value="Jelly Rolls"/>
    <property type="match status" value="2"/>
</dbReference>
<feature type="binding site" evidence="2">
    <location>
        <position position="59"/>
    </location>
    <ligand>
        <name>Fe cation</name>
        <dbReference type="ChEBI" id="CHEBI:24875"/>
    </ligand>
</feature>
<dbReference type="InterPro" id="IPR014710">
    <property type="entry name" value="RmlC-like_jellyroll"/>
</dbReference>
<dbReference type="Pfam" id="PF02678">
    <property type="entry name" value="Pirin"/>
    <property type="match status" value="1"/>
</dbReference>
<comment type="similarity">
    <text evidence="1 3">Belongs to the pirin family.</text>
</comment>
<protein>
    <submittedName>
        <fullName evidence="6">Pirin family protein</fullName>
    </submittedName>
</protein>
<evidence type="ECO:0000256" key="2">
    <source>
        <dbReference type="PIRSR" id="PIRSR006232-1"/>
    </source>
</evidence>
<gene>
    <name evidence="6" type="ORF">ET418_03940</name>
</gene>
<dbReference type="InterPro" id="IPR003829">
    <property type="entry name" value="Pirin_N_dom"/>
</dbReference>
<keyword evidence="7" id="KW-1185">Reference proteome</keyword>